<dbReference type="PROSITE" id="PS51186">
    <property type="entry name" value="GNAT"/>
    <property type="match status" value="1"/>
</dbReference>
<dbReference type="Gene3D" id="3.40.630.30">
    <property type="match status" value="1"/>
</dbReference>
<keyword evidence="5" id="KW-1185">Reference proteome</keyword>
<dbReference type="Proteomes" id="UP000285575">
    <property type="component" value="Unassembled WGS sequence"/>
</dbReference>
<sequence>MQVFLDTYATEGIRPALAREVLAGYSAEVFAADMAAASTRITVAERAGHLIGFAHLTLGATEPLAPPGVQAELLRLYVQERFTARGVGTALLAQAEAQAAAAGATVLWLTPWVHNHRARGFYSARGYADFGATWFRFEGEAHENRVVAKHLLPQEA</sequence>
<dbReference type="PANTHER" id="PTHR43877:SF1">
    <property type="entry name" value="ACETYLTRANSFERASE"/>
    <property type="match status" value="1"/>
</dbReference>
<evidence type="ECO:0000313" key="4">
    <source>
        <dbReference type="EMBL" id="RVU43955.1"/>
    </source>
</evidence>
<keyword evidence="2" id="KW-0012">Acyltransferase</keyword>
<evidence type="ECO:0000256" key="1">
    <source>
        <dbReference type="ARBA" id="ARBA00022679"/>
    </source>
</evidence>
<evidence type="ECO:0000259" key="3">
    <source>
        <dbReference type="PROSITE" id="PS51186"/>
    </source>
</evidence>
<dbReference type="InterPro" id="IPR050832">
    <property type="entry name" value="Bact_Acetyltransf"/>
</dbReference>
<dbReference type="AlphaFoldDB" id="A0A437RB42"/>
<keyword evidence="1 4" id="KW-0808">Transferase</keyword>
<comment type="caution">
    <text evidence="4">The sequence shown here is derived from an EMBL/GenBank/DDBJ whole genome shotgun (WGS) entry which is preliminary data.</text>
</comment>
<gene>
    <name evidence="4" type="ORF">EOE66_19275</name>
</gene>
<dbReference type="SUPFAM" id="SSF55729">
    <property type="entry name" value="Acyl-CoA N-acyltransferases (Nat)"/>
    <property type="match status" value="1"/>
</dbReference>
<accession>A0A437RB42</accession>
<evidence type="ECO:0000313" key="5">
    <source>
        <dbReference type="Proteomes" id="UP000285575"/>
    </source>
</evidence>
<dbReference type="Pfam" id="PF00583">
    <property type="entry name" value="Acetyltransf_1"/>
    <property type="match status" value="1"/>
</dbReference>
<reference evidence="4 5" key="1">
    <citation type="submission" date="2019-01" db="EMBL/GenBank/DDBJ databases">
        <authorList>
            <person name="Chen W.-M."/>
        </authorList>
    </citation>
    <scope>NUCLEOTIDE SEQUENCE [LARGE SCALE GENOMIC DNA]</scope>
    <source>
        <strain evidence="4 5">KYPY4</strain>
    </source>
</reference>
<organism evidence="4 5">
    <name type="scientific">Rubrivivax rivuli</name>
    <dbReference type="NCBI Taxonomy" id="1862385"/>
    <lineage>
        <taxon>Bacteria</taxon>
        <taxon>Pseudomonadati</taxon>
        <taxon>Pseudomonadota</taxon>
        <taxon>Betaproteobacteria</taxon>
        <taxon>Burkholderiales</taxon>
        <taxon>Sphaerotilaceae</taxon>
        <taxon>Rubrivivax</taxon>
    </lineage>
</organism>
<dbReference type="InterPro" id="IPR016181">
    <property type="entry name" value="Acyl_CoA_acyltransferase"/>
</dbReference>
<dbReference type="OrthoDB" id="143110at2"/>
<dbReference type="EMBL" id="SACR01000006">
    <property type="protein sequence ID" value="RVU43955.1"/>
    <property type="molecule type" value="Genomic_DNA"/>
</dbReference>
<proteinExistence type="predicted"/>
<dbReference type="GO" id="GO:0016747">
    <property type="term" value="F:acyltransferase activity, transferring groups other than amino-acyl groups"/>
    <property type="evidence" value="ECO:0007669"/>
    <property type="project" value="InterPro"/>
</dbReference>
<feature type="domain" description="N-acetyltransferase" evidence="3">
    <location>
        <begin position="1"/>
        <end position="153"/>
    </location>
</feature>
<name>A0A437RB42_9BURK</name>
<dbReference type="InterPro" id="IPR000182">
    <property type="entry name" value="GNAT_dom"/>
</dbReference>
<evidence type="ECO:0000256" key="2">
    <source>
        <dbReference type="ARBA" id="ARBA00023315"/>
    </source>
</evidence>
<protein>
    <submittedName>
        <fullName evidence="4">GNAT family N-acetyltransferase</fullName>
    </submittedName>
</protein>
<dbReference type="PANTHER" id="PTHR43877">
    <property type="entry name" value="AMINOALKYLPHOSPHONATE N-ACETYLTRANSFERASE-RELATED-RELATED"/>
    <property type="match status" value="1"/>
</dbReference>